<feature type="binding site" evidence="11">
    <location>
        <position position="192"/>
    </location>
    <ligand>
        <name>[4Fe-4S] cluster</name>
        <dbReference type="ChEBI" id="CHEBI:49883"/>
        <label>1</label>
    </ligand>
</feature>
<keyword evidence="10 11" id="KW-0411">Iron-sulfur</keyword>
<dbReference type="GO" id="GO:0046872">
    <property type="term" value="F:metal ion binding"/>
    <property type="evidence" value="ECO:0007669"/>
    <property type="project" value="UniProtKB-KW"/>
</dbReference>
<keyword evidence="7" id="KW-0732">Signal</keyword>
<dbReference type="PRINTS" id="PR00614">
    <property type="entry name" value="NIHGNASESMLL"/>
</dbReference>
<evidence type="ECO:0000256" key="6">
    <source>
        <dbReference type="ARBA" id="ARBA00022723"/>
    </source>
</evidence>
<feature type="binding site" evidence="11">
    <location>
        <position position="160"/>
    </location>
    <ligand>
        <name>[4Fe-4S] cluster</name>
        <dbReference type="ChEBI" id="CHEBI:49883"/>
        <label>1</label>
    </ligand>
</feature>
<evidence type="ECO:0000256" key="1">
    <source>
        <dbReference type="ARBA" id="ARBA00001966"/>
    </source>
</evidence>
<evidence type="ECO:0000256" key="10">
    <source>
        <dbReference type="ARBA" id="ARBA00023014"/>
    </source>
</evidence>
<name>A0A1W1VIB9_9FIRM</name>
<feature type="binding site" evidence="11">
    <location>
        <position position="68"/>
    </location>
    <ligand>
        <name>[4Fe-4S] cluster</name>
        <dbReference type="ChEBI" id="CHEBI:49883"/>
        <label>1</label>
    </ligand>
</feature>
<evidence type="ECO:0000259" key="13">
    <source>
        <dbReference type="Pfam" id="PF14720"/>
    </source>
</evidence>
<dbReference type="GO" id="GO:0008901">
    <property type="term" value="F:ferredoxin hydrogenase activity"/>
    <property type="evidence" value="ECO:0007669"/>
    <property type="project" value="InterPro"/>
</dbReference>
<feature type="binding site" evidence="11">
    <location>
        <position position="292"/>
    </location>
    <ligand>
        <name>[3Fe-4S] cluster</name>
        <dbReference type="ChEBI" id="CHEBI:21137"/>
    </ligand>
</feature>
<comment type="cofactor">
    <cofactor evidence="1">
        <name>[4Fe-4S] cluster</name>
        <dbReference type="ChEBI" id="CHEBI:49883"/>
    </cofactor>
</comment>
<dbReference type="AlphaFoldDB" id="A0A1W1VIB9"/>
<dbReference type="PIRSF" id="PIRSF000310">
    <property type="entry name" value="NiFe_hyd_ssu"/>
    <property type="match status" value="1"/>
</dbReference>
<dbReference type="GO" id="GO:0009055">
    <property type="term" value="F:electron transfer activity"/>
    <property type="evidence" value="ECO:0007669"/>
    <property type="project" value="TreeGrafter"/>
</dbReference>
<reference evidence="14 15" key="1">
    <citation type="submission" date="2017-04" db="EMBL/GenBank/DDBJ databases">
        <authorList>
            <person name="Afonso C.L."/>
            <person name="Miller P.J."/>
            <person name="Scott M.A."/>
            <person name="Spackman E."/>
            <person name="Goraichik I."/>
            <person name="Dimitrov K.M."/>
            <person name="Suarez D.L."/>
            <person name="Swayne D.E."/>
        </authorList>
    </citation>
    <scope>NUCLEOTIDE SEQUENCE [LARGE SCALE GENOMIC DNA]</scope>
    <source>
        <strain evidence="14 15">ToBE</strain>
    </source>
</reference>
<dbReference type="InterPro" id="IPR037148">
    <property type="entry name" value="NiFe-Hase_small_C_sf"/>
</dbReference>
<feature type="binding site" evidence="11">
    <location>
        <position position="295"/>
    </location>
    <ligand>
        <name>[3Fe-4S] cluster</name>
        <dbReference type="ChEBI" id="CHEBI:21137"/>
    </ligand>
</feature>
<comment type="subcellular location">
    <subcellularLocation>
        <location evidence="2">Cell envelope</location>
    </subcellularLocation>
</comment>
<dbReference type="GO" id="GO:0051539">
    <property type="term" value="F:4 iron, 4 sulfur cluster binding"/>
    <property type="evidence" value="ECO:0007669"/>
    <property type="project" value="UniProtKB-KW"/>
</dbReference>
<feature type="binding site" evidence="11">
    <location>
        <position position="231"/>
    </location>
    <ligand>
        <name>[4Fe-4S] cluster</name>
        <dbReference type="ChEBI" id="CHEBI:49883"/>
        <label>2</label>
    </ligand>
</feature>
<evidence type="ECO:0000256" key="8">
    <source>
        <dbReference type="ARBA" id="ARBA00023002"/>
    </source>
</evidence>
<feature type="binding site" evidence="11">
    <location>
        <position position="65"/>
    </location>
    <ligand>
        <name>[4Fe-4S] cluster</name>
        <dbReference type="ChEBI" id="CHEBI:49883"/>
        <label>1</label>
    </ligand>
</feature>
<dbReference type="Proteomes" id="UP000192569">
    <property type="component" value="Chromosome I"/>
</dbReference>
<evidence type="ECO:0000313" key="14">
    <source>
        <dbReference type="EMBL" id="SMB93102.1"/>
    </source>
</evidence>
<dbReference type="InterPro" id="IPR027394">
    <property type="entry name" value="Cytochrome-c3_hydrogenase_C"/>
</dbReference>
<feature type="domain" description="Cytochrome-c3 hydrogenase C-terminal" evidence="13">
    <location>
        <begin position="230"/>
        <end position="308"/>
    </location>
</feature>
<evidence type="ECO:0000256" key="9">
    <source>
        <dbReference type="ARBA" id="ARBA00023004"/>
    </source>
</evidence>
<protein>
    <submittedName>
        <fullName evidence="14">Hydrogenase small subunit</fullName>
    </submittedName>
</protein>
<feature type="binding site" evidence="11">
    <location>
        <position position="234"/>
    </location>
    <ligand>
        <name>[4Fe-4S] cluster</name>
        <dbReference type="ChEBI" id="CHEBI:49883"/>
        <label>2</label>
    </ligand>
</feature>
<dbReference type="PROSITE" id="PS51318">
    <property type="entry name" value="TAT"/>
    <property type="match status" value="1"/>
</dbReference>
<feature type="binding site" evidence="11">
    <location>
        <position position="273"/>
    </location>
    <ligand>
        <name>[3Fe-4S] cluster</name>
        <dbReference type="ChEBI" id="CHEBI:21137"/>
    </ligand>
</feature>
<dbReference type="InterPro" id="IPR006137">
    <property type="entry name" value="NADH_UbQ_OxRdtase-like_20kDa"/>
</dbReference>
<sequence length="360" mass="38873">MVMEDIAEGLASLARRGISRRSFLKLCSATALAMGLDFKVGRRMARVAAAAISKKPVVWMQGQGCTGCSESLLSSLDPDPAAIVLDLLSVRYHPTIMAGAGKVAQRAWEEAVRQGGYILVLEGAIPLADPRFCLVEGRPFSELFIEAAKRAEVVVAAGSCASYGGIPAAGPTQAAGAQAVVKDKTVINLPSCPAKPSRLLGTLLYYLSFREAPPLDDFGRPIPYYQRFLQHDSCPRRGHYERGEFLKDWNDPKTVDWCLLYKGCKGPLTYTDCPRIWWNDGANYCIRAGSPCSGCTQPEFYAKLTPLYAKQEIIPEPNVFGLSITTAAKGITGLAAVGVAAHAAARFIAGRQQEGKEVKK</sequence>
<dbReference type="RefSeq" id="WP_084664249.1">
    <property type="nucleotide sequence ID" value="NZ_LT838272.1"/>
</dbReference>
<gene>
    <name evidence="14" type="ORF">SAMN00808754_0790</name>
</gene>
<keyword evidence="15" id="KW-1185">Reference proteome</keyword>
<evidence type="ECO:0000256" key="7">
    <source>
        <dbReference type="ARBA" id="ARBA00022729"/>
    </source>
</evidence>
<evidence type="ECO:0000256" key="11">
    <source>
        <dbReference type="PIRSR" id="PIRSR000310-1"/>
    </source>
</evidence>
<evidence type="ECO:0000256" key="4">
    <source>
        <dbReference type="ARBA" id="ARBA00011771"/>
    </source>
</evidence>
<dbReference type="Pfam" id="PF14720">
    <property type="entry name" value="NiFe_hyd_SSU_C"/>
    <property type="match status" value="1"/>
</dbReference>
<dbReference type="GO" id="GO:0009061">
    <property type="term" value="P:anaerobic respiration"/>
    <property type="evidence" value="ECO:0007669"/>
    <property type="project" value="TreeGrafter"/>
</dbReference>
<dbReference type="GO" id="GO:0009375">
    <property type="term" value="C:ferredoxin hydrogenase complex"/>
    <property type="evidence" value="ECO:0007669"/>
    <property type="project" value="InterPro"/>
</dbReference>
<dbReference type="SUPFAM" id="SSF56770">
    <property type="entry name" value="HydA/Nqo6-like"/>
    <property type="match status" value="1"/>
</dbReference>
<evidence type="ECO:0000256" key="3">
    <source>
        <dbReference type="ARBA" id="ARBA00006605"/>
    </source>
</evidence>
<dbReference type="PANTHER" id="PTHR30013">
    <property type="entry name" value="NIFE / NIFESE HYDROGENASE SMALL SUBUNIT FAMILY MEMBER"/>
    <property type="match status" value="1"/>
</dbReference>
<dbReference type="Pfam" id="PF01058">
    <property type="entry name" value="Oxidored_q6"/>
    <property type="match status" value="1"/>
</dbReference>
<dbReference type="GO" id="GO:0051538">
    <property type="term" value="F:3 iron, 4 sulfur cluster binding"/>
    <property type="evidence" value="ECO:0007669"/>
    <property type="project" value="UniProtKB-KW"/>
</dbReference>
<comment type="similarity">
    <text evidence="3">Belongs to the [NiFe]/[NiFeSe] hydrogenase small subunit family.</text>
</comment>
<accession>A0A1W1VIB9</accession>
<keyword evidence="5 11" id="KW-0004">4Fe-4S</keyword>
<dbReference type="InterPro" id="IPR019546">
    <property type="entry name" value="TAT_signal_bac_arc"/>
</dbReference>
<proteinExistence type="inferred from homology"/>
<dbReference type="InterPro" id="IPR001821">
    <property type="entry name" value="NiFe_hydrogenase_ssu"/>
</dbReference>
<evidence type="ECO:0000256" key="5">
    <source>
        <dbReference type="ARBA" id="ARBA00022485"/>
    </source>
</evidence>
<organism evidence="14 15">
    <name type="scientific">Thermanaeromonas toyohensis ToBE</name>
    <dbReference type="NCBI Taxonomy" id="698762"/>
    <lineage>
        <taxon>Bacteria</taxon>
        <taxon>Bacillati</taxon>
        <taxon>Bacillota</taxon>
        <taxon>Clostridia</taxon>
        <taxon>Neomoorellales</taxon>
        <taxon>Neomoorellaceae</taxon>
        <taxon>Thermanaeromonas</taxon>
    </lineage>
</organism>
<keyword evidence="11" id="KW-0003">3Fe-4S</keyword>
<dbReference type="GO" id="GO:0016020">
    <property type="term" value="C:membrane"/>
    <property type="evidence" value="ECO:0007669"/>
    <property type="project" value="TreeGrafter"/>
</dbReference>
<dbReference type="InterPro" id="IPR037024">
    <property type="entry name" value="NiFe_Hase_small_N_sf"/>
</dbReference>
<feature type="domain" description="NADH:ubiquinone oxidoreductase-like 20kDa subunit" evidence="12">
    <location>
        <begin position="65"/>
        <end position="205"/>
    </location>
</feature>
<dbReference type="Gene3D" id="3.40.50.700">
    <property type="entry name" value="NADH:ubiquinone oxidoreductase-like, 20kDa subunit"/>
    <property type="match status" value="1"/>
</dbReference>
<dbReference type="GO" id="GO:0044569">
    <property type="term" value="C:[Ni-Fe] hydrogenase complex"/>
    <property type="evidence" value="ECO:0007669"/>
    <property type="project" value="TreeGrafter"/>
</dbReference>
<dbReference type="PANTHER" id="PTHR30013:SF5">
    <property type="entry name" value="HYDROGENASE SMALL SUBUNIT"/>
    <property type="match status" value="1"/>
</dbReference>
<keyword evidence="9 11" id="KW-0408">Iron</keyword>
<keyword evidence="6 11" id="KW-0479">Metal-binding</keyword>
<feature type="binding site" evidence="11">
    <location>
        <position position="258"/>
    </location>
    <ligand>
        <name>[4Fe-4S] cluster</name>
        <dbReference type="ChEBI" id="CHEBI:49883"/>
        <label>2</label>
    </ligand>
</feature>
<feature type="binding site" evidence="11">
    <location>
        <position position="264"/>
    </location>
    <ligand>
        <name>[4Fe-4S] cluster</name>
        <dbReference type="ChEBI" id="CHEBI:49883"/>
        <label>2</label>
    </ligand>
</feature>
<dbReference type="Gene3D" id="4.10.480.10">
    <property type="entry name" value="Cytochrome-c3 hydrogenase, C-terminal domain"/>
    <property type="match status" value="1"/>
</dbReference>
<keyword evidence="8" id="KW-0560">Oxidoreductase</keyword>
<dbReference type="NCBIfam" id="TIGR00391">
    <property type="entry name" value="hydA"/>
    <property type="match status" value="1"/>
</dbReference>
<dbReference type="GO" id="GO:0030313">
    <property type="term" value="C:cell envelope"/>
    <property type="evidence" value="ECO:0007669"/>
    <property type="project" value="UniProtKB-SubCell"/>
</dbReference>
<dbReference type="STRING" id="698762.SAMN00808754_0790"/>
<dbReference type="InterPro" id="IPR006311">
    <property type="entry name" value="TAT_signal"/>
</dbReference>
<dbReference type="NCBIfam" id="TIGR01409">
    <property type="entry name" value="TAT_signal_seq"/>
    <property type="match status" value="1"/>
</dbReference>
<dbReference type="EMBL" id="LT838272">
    <property type="protein sequence ID" value="SMB93102.1"/>
    <property type="molecule type" value="Genomic_DNA"/>
</dbReference>
<evidence type="ECO:0000259" key="12">
    <source>
        <dbReference type="Pfam" id="PF01058"/>
    </source>
</evidence>
<comment type="subunit">
    <text evidence="4">Heterodimer of a large and a small subunit.</text>
</comment>
<evidence type="ECO:0000256" key="2">
    <source>
        <dbReference type="ARBA" id="ARBA00004196"/>
    </source>
</evidence>
<evidence type="ECO:0000313" key="15">
    <source>
        <dbReference type="Proteomes" id="UP000192569"/>
    </source>
</evidence>